<protein>
    <recommendedName>
        <fullName evidence="1">Integrase catalytic domain-containing protein</fullName>
    </recommendedName>
</protein>
<reference evidence="2" key="2">
    <citation type="journal article" date="2023" name="Infect Dis Poverty">
        <title>Chromosome-scale genome of the human blood fluke Schistosoma mekongi and its implications for public health.</title>
        <authorList>
            <person name="Zhou M."/>
            <person name="Xu L."/>
            <person name="Xu D."/>
            <person name="Chen W."/>
            <person name="Khan J."/>
            <person name="Hu Y."/>
            <person name="Huang H."/>
            <person name="Wei H."/>
            <person name="Zhang Y."/>
            <person name="Chusongsang P."/>
            <person name="Tanasarnprasert K."/>
            <person name="Hu X."/>
            <person name="Limpanont Y."/>
            <person name="Lv Z."/>
        </authorList>
    </citation>
    <scope>NUCLEOTIDE SEQUENCE</scope>
    <source>
        <strain evidence="2">LV_2022a</strain>
    </source>
</reference>
<feature type="domain" description="Integrase catalytic" evidence="1">
    <location>
        <begin position="1"/>
        <end position="156"/>
    </location>
</feature>
<dbReference type="InterPro" id="IPR012337">
    <property type="entry name" value="RNaseH-like_sf"/>
</dbReference>
<dbReference type="InterPro" id="IPR036397">
    <property type="entry name" value="RNaseH_sf"/>
</dbReference>
<dbReference type="PANTHER" id="PTHR47331">
    <property type="entry name" value="PHD-TYPE DOMAIN-CONTAINING PROTEIN"/>
    <property type="match status" value="1"/>
</dbReference>
<dbReference type="PANTHER" id="PTHR47331:SF1">
    <property type="entry name" value="GAG-LIKE PROTEIN"/>
    <property type="match status" value="1"/>
</dbReference>
<dbReference type="GO" id="GO:0003676">
    <property type="term" value="F:nucleic acid binding"/>
    <property type="evidence" value="ECO:0007669"/>
    <property type="project" value="InterPro"/>
</dbReference>
<accession>A0AAE1Z9F1</accession>
<reference evidence="2" key="1">
    <citation type="submission" date="2022-04" db="EMBL/GenBank/DDBJ databases">
        <authorList>
            <person name="Xu L."/>
            <person name="Lv Z."/>
        </authorList>
    </citation>
    <scope>NUCLEOTIDE SEQUENCE</scope>
    <source>
        <strain evidence="2">LV_2022a</strain>
    </source>
</reference>
<dbReference type="Gene3D" id="3.30.420.10">
    <property type="entry name" value="Ribonuclease H-like superfamily/Ribonuclease H"/>
    <property type="match status" value="1"/>
</dbReference>
<name>A0AAE1Z9F1_SCHME</name>
<keyword evidence="3" id="KW-1185">Reference proteome</keyword>
<dbReference type="PROSITE" id="PS50994">
    <property type="entry name" value="INTEGRASE"/>
    <property type="match status" value="1"/>
</dbReference>
<dbReference type="InterPro" id="IPR001584">
    <property type="entry name" value="Integrase_cat-core"/>
</dbReference>
<dbReference type="Pfam" id="PF18701">
    <property type="entry name" value="DUF5641"/>
    <property type="match status" value="1"/>
</dbReference>
<dbReference type="SUPFAM" id="SSF53098">
    <property type="entry name" value="Ribonuclease H-like"/>
    <property type="match status" value="1"/>
</dbReference>
<gene>
    <name evidence="2" type="ORF">MN116_000025</name>
</gene>
<evidence type="ECO:0000313" key="3">
    <source>
        <dbReference type="Proteomes" id="UP001292079"/>
    </source>
</evidence>
<proteinExistence type="predicted"/>
<dbReference type="EMBL" id="JALJAT010000004">
    <property type="protein sequence ID" value="KAK4470000.1"/>
    <property type="molecule type" value="Genomic_DNA"/>
</dbReference>
<dbReference type="GO" id="GO:0015074">
    <property type="term" value="P:DNA integration"/>
    <property type="evidence" value="ECO:0007669"/>
    <property type="project" value="InterPro"/>
</dbReference>
<sequence length="269" mass="31132">MFTCLQTRAVHIEMAHSLNTDSFVMSLLRFMGRRGRPTEIYSDNGSNFIGTVSELKGFIQQWDQRRISNELATKQIQWHFNPPLSSHRGGVWERMIRSVRRLLLLITKEQTLTDESLATYLVEAEKILNNRPLTPVTQDAEDKLALSPNDLLLLRECDGVVEEGTITDKYSKRWRQVNYLANVFWKRWLKEYLPSLQSRQKWLVEHRNFKEGDVVIVTSDISARGKWPLGVVESCEIDNDGKVRTVTIRTGNGIVRRDIRKVCLLEGSE</sequence>
<organism evidence="2 3">
    <name type="scientific">Schistosoma mekongi</name>
    <name type="common">Parasitic worm</name>
    <dbReference type="NCBI Taxonomy" id="38744"/>
    <lineage>
        <taxon>Eukaryota</taxon>
        <taxon>Metazoa</taxon>
        <taxon>Spiralia</taxon>
        <taxon>Lophotrochozoa</taxon>
        <taxon>Platyhelminthes</taxon>
        <taxon>Trematoda</taxon>
        <taxon>Digenea</taxon>
        <taxon>Strigeidida</taxon>
        <taxon>Schistosomatoidea</taxon>
        <taxon>Schistosomatidae</taxon>
        <taxon>Schistosoma</taxon>
    </lineage>
</organism>
<dbReference type="InterPro" id="IPR040676">
    <property type="entry name" value="DUF5641"/>
</dbReference>
<evidence type="ECO:0000259" key="1">
    <source>
        <dbReference type="PROSITE" id="PS50994"/>
    </source>
</evidence>
<comment type="caution">
    <text evidence="2">The sequence shown here is derived from an EMBL/GenBank/DDBJ whole genome shotgun (WGS) entry which is preliminary data.</text>
</comment>
<evidence type="ECO:0000313" key="2">
    <source>
        <dbReference type="EMBL" id="KAK4470000.1"/>
    </source>
</evidence>
<dbReference type="Proteomes" id="UP001292079">
    <property type="component" value="Unassembled WGS sequence"/>
</dbReference>
<dbReference type="AlphaFoldDB" id="A0AAE1Z9F1"/>